<evidence type="ECO:0000313" key="1">
    <source>
        <dbReference type="EMBL" id="CAI8614796.1"/>
    </source>
</evidence>
<name>A0AAV1AXT1_VICFA</name>
<organism evidence="1 2">
    <name type="scientific">Vicia faba</name>
    <name type="common">Broad bean</name>
    <name type="synonym">Faba vulgaris</name>
    <dbReference type="NCBI Taxonomy" id="3906"/>
    <lineage>
        <taxon>Eukaryota</taxon>
        <taxon>Viridiplantae</taxon>
        <taxon>Streptophyta</taxon>
        <taxon>Embryophyta</taxon>
        <taxon>Tracheophyta</taxon>
        <taxon>Spermatophyta</taxon>
        <taxon>Magnoliopsida</taxon>
        <taxon>eudicotyledons</taxon>
        <taxon>Gunneridae</taxon>
        <taxon>Pentapetalae</taxon>
        <taxon>rosids</taxon>
        <taxon>fabids</taxon>
        <taxon>Fabales</taxon>
        <taxon>Fabaceae</taxon>
        <taxon>Papilionoideae</taxon>
        <taxon>50 kb inversion clade</taxon>
        <taxon>NPAAA clade</taxon>
        <taxon>Hologalegina</taxon>
        <taxon>IRL clade</taxon>
        <taxon>Fabeae</taxon>
        <taxon>Vicia</taxon>
    </lineage>
</organism>
<gene>
    <name evidence="1" type="ORF">VFH_V147120</name>
</gene>
<dbReference type="EMBL" id="OX451740">
    <property type="protein sequence ID" value="CAI8614796.1"/>
    <property type="molecule type" value="Genomic_DNA"/>
</dbReference>
<dbReference type="AlphaFoldDB" id="A0AAV1AXT1"/>
<reference evidence="1 2" key="1">
    <citation type="submission" date="2023-01" db="EMBL/GenBank/DDBJ databases">
        <authorList>
            <person name="Kreplak J."/>
        </authorList>
    </citation>
    <scope>NUCLEOTIDE SEQUENCE [LARGE SCALE GENOMIC DNA]</scope>
</reference>
<keyword evidence="2" id="KW-1185">Reference proteome</keyword>
<protein>
    <submittedName>
        <fullName evidence="1">Uncharacterized protein</fullName>
    </submittedName>
</protein>
<accession>A0AAV1AXT1</accession>
<proteinExistence type="predicted"/>
<dbReference type="Proteomes" id="UP001157006">
    <property type="component" value="Chromosome 5"/>
</dbReference>
<sequence length="140" mass="16384">MISLSLHFYLFGGKHVPNIPGEDPAIYSKDVANIVASDIEYACVDADEEGKGCQIVKNIEKIVQKLKGRETWIWCDWYVSEGWLTRSRGSDRRPDFREGRWWSWARWRLKDCRQDSCCTVEDSTFFCSEPSDLPLDLFFY</sequence>
<evidence type="ECO:0000313" key="2">
    <source>
        <dbReference type="Proteomes" id="UP001157006"/>
    </source>
</evidence>